<evidence type="ECO:0000259" key="2">
    <source>
        <dbReference type="Pfam" id="PF14309"/>
    </source>
</evidence>
<feature type="domain" description="DUF3741" evidence="3">
    <location>
        <begin position="4"/>
        <end position="18"/>
    </location>
</feature>
<protein>
    <recommendedName>
        <fullName evidence="6">DUF4378 domain-containing protein</fullName>
    </recommendedName>
</protein>
<dbReference type="Pfam" id="PF14383">
    <property type="entry name" value="VARLMGL"/>
    <property type="match status" value="1"/>
</dbReference>
<feature type="compositionally biased region" description="Polar residues" evidence="1">
    <location>
        <begin position="83"/>
        <end position="104"/>
    </location>
</feature>
<dbReference type="PANTHER" id="PTHR46836:SF7">
    <property type="entry name" value="PHOSPHATIDYLINOSITOL N-ACETYGLUCOSAMINLYTRANSFERASE SUBUNIT P-LIKE PROTEIN"/>
    <property type="match status" value="1"/>
</dbReference>
<dbReference type="AlphaFoldDB" id="A0A4S4F236"/>
<dbReference type="InterPro" id="IPR025486">
    <property type="entry name" value="DUF4378"/>
</dbReference>
<gene>
    <name evidence="4" type="ORF">TEA_020217</name>
</gene>
<evidence type="ECO:0000259" key="3">
    <source>
        <dbReference type="Pfam" id="PF14383"/>
    </source>
</evidence>
<sequence>MESKQRTPSVIARLMGLDEWRPQQPVCKPHRVLSESYLRKSASIGLVEKRSYHERHSFKVNYEKGKEFSNVLEFTNHHHDLQFAQQHSQSGHETVLKTSSSPYSGKSEIPRKSERKTARRNILRSIQKLENGFVTDSYVDFGVDYTRQLLKDETRLSPSRIVVLKPNIGKAQNASRPSFSPICEEVSQQSDRKSVEFSKLKNIELHNRVVQRKNLAELRGNETSTNESKITMPPCPKLFDWKKRCQTTHPPLNRLSFAKQAKQRLLERWKMTRSLQEVGVASRGTTLGEMLSMPDKETKPIDLNYKLDACGLNNQLVLNDGDSDLGSPFSISSRDGWKEECAKSLTRSESLPAACITIEIPKSRIRNEAVHDDSSEVGVSRFSNESVLCLDLEYDQVQGTMAIQDELKNSCGENDLSGKSEEKYVFAHSPIGTVTYSSLDSEVVAVAETENVGMSSGTAEEQQSEPAACILFLKHSSHALDSSVGQDSSVRSLEESWVPSSCPRVDSEFPVSFGEGYSDSPNSVLEPPFGEENLSASNCFQDIGADLRGLRMQLQLLKSEAEETNSEGLGMVVSSDEDSGDGSVDLSEENRKLQGLFGAQESRDFSYVVDVLDEAGFYSGNPQLDFETWHSQDCPVNLSVFETLEKKYGEQTYWEKAERRLLFDRTNLGLKEILQQCRDVLTWTKPLRKMFNLSQSREVIEEELWMFLVSQEKEVSKDLSEKALGTEIRWFNVRDDIDLIVCEIERFLFDELVAELVSIESF</sequence>
<evidence type="ECO:0008006" key="6">
    <source>
        <dbReference type="Google" id="ProtNLM"/>
    </source>
</evidence>
<feature type="domain" description="DUF4378" evidence="2">
    <location>
        <begin position="604"/>
        <end position="755"/>
    </location>
</feature>
<dbReference type="Proteomes" id="UP000306102">
    <property type="component" value="Unassembled WGS sequence"/>
</dbReference>
<evidence type="ECO:0000313" key="4">
    <source>
        <dbReference type="EMBL" id="THG23252.1"/>
    </source>
</evidence>
<name>A0A4S4F236_CAMSN</name>
<feature type="region of interest" description="Disordered" evidence="1">
    <location>
        <begin position="565"/>
        <end position="586"/>
    </location>
</feature>
<dbReference type="EMBL" id="SDRB02000384">
    <property type="protein sequence ID" value="THG23252.1"/>
    <property type="molecule type" value="Genomic_DNA"/>
</dbReference>
<proteinExistence type="predicted"/>
<dbReference type="InterPro" id="IPR032795">
    <property type="entry name" value="DUF3741-assoc"/>
</dbReference>
<dbReference type="PANTHER" id="PTHR46836">
    <property type="entry name" value="AFADIN"/>
    <property type="match status" value="1"/>
</dbReference>
<dbReference type="Pfam" id="PF14309">
    <property type="entry name" value="DUF4378"/>
    <property type="match status" value="1"/>
</dbReference>
<accession>A0A4S4F236</accession>
<evidence type="ECO:0000256" key="1">
    <source>
        <dbReference type="SAM" id="MobiDB-lite"/>
    </source>
</evidence>
<keyword evidence="5" id="KW-1185">Reference proteome</keyword>
<feature type="region of interest" description="Disordered" evidence="1">
    <location>
        <begin position="83"/>
        <end position="119"/>
    </location>
</feature>
<organism evidence="4 5">
    <name type="scientific">Camellia sinensis var. sinensis</name>
    <name type="common">China tea</name>
    <dbReference type="NCBI Taxonomy" id="542762"/>
    <lineage>
        <taxon>Eukaryota</taxon>
        <taxon>Viridiplantae</taxon>
        <taxon>Streptophyta</taxon>
        <taxon>Embryophyta</taxon>
        <taxon>Tracheophyta</taxon>
        <taxon>Spermatophyta</taxon>
        <taxon>Magnoliopsida</taxon>
        <taxon>eudicotyledons</taxon>
        <taxon>Gunneridae</taxon>
        <taxon>Pentapetalae</taxon>
        <taxon>asterids</taxon>
        <taxon>Ericales</taxon>
        <taxon>Theaceae</taxon>
        <taxon>Camellia</taxon>
    </lineage>
</organism>
<comment type="caution">
    <text evidence="4">The sequence shown here is derived from an EMBL/GenBank/DDBJ whole genome shotgun (WGS) entry which is preliminary data.</text>
</comment>
<evidence type="ECO:0000313" key="5">
    <source>
        <dbReference type="Proteomes" id="UP000306102"/>
    </source>
</evidence>
<reference evidence="4 5" key="1">
    <citation type="journal article" date="2018" name="Proc. Natl. Acad. Sci. U.S.A.">
        <title>Draft genome sequence of Camellia sinensis var. sinensis provides insights into the evolution of the tea genome and tea quality.</title>
        <authorList>
            <person name="Wei C."/>
            <person name="Yang H."/>
            <person name="Wang S."/>
            <person name="Zhao J."/>
            <person name="Liu C."/>
            <person name="Gao L."/>
            <person name="Xia E."/>
            <person name="Lu Y."/>
            <person name="Tai Y."/>
            <person name="She G."/>
            <person name="Sun J."/>
            <person name="Cao H."/>
            <person name="Tong W."/>
            <person name="Gao Q."/>
            <person name="Li Y."/>
            <person name="Deng W."/>
            <person name="Jiang X."/>
            <person name="Wang W."/>
            <person name="Chen Q."/>
            <person name="Zhang S."/>
            <person name="Li H."/>
            <person name="Wu J."/>
            <person name="Wang P."/>
            <person name="Li P."/>
            <person name="Shi C."/>
            <person name="Zheng F."/>
            <person name="Jian J."/>
            <person name="Huang B."/>
            <person name="Shan D."/>
            <person name="Shi M."/>
            <person name="Fang C."/>
            <person name="Yue Y."/>
            <person name="Li F."/>
            <person name="Li D."/>
            <person name="Wei S."/>
            <person name="Han B."/>
            <person name="Jiang C."/>
            <person name="Yin Y."/>
            <person name="Xia T."/>
            <person name="Zhang Z."/>
            <person name="Bennetzen J.L."/>
            <person name="Zhao S."/>
            <person name="Wan X."/>
        </authorList>
    </citation>
    <scope>NUCLEOTIDE SEQUENCE [LARGE SCALE GENOMIC DNA]</scope>
    <source>
        <strain evidence="5">cv. Shuchazao</strain>
        <tissue evidence="4">Leaf</tissue>
    </source>
</reference>